<dbReference type="AlphaFoldDB" id="A0A9N9NWI0"/>
<evidence type="ECO:0000313" key="1">
    <source>
        <dbReference type="EMBL" id="CAG8770419.1"/>
    </source>
</evidence>
<accession>A0A9N9NWI0</accession>
<protein>
    <submittedName>
        <fullName evidence="1">3863_t:CDS:1</fullName>
    </submittedName>
</protein>
<keyword evidence="2" id="KW-1185">Reference proteome</keyword>
<sequence length="56" mass="6144">ETSNTINLEETTLLNEDNTYLSLESDALALALFSASSLSSKPKIKKQKNVLNDSDK</sequence>
<organism evidence="1 2">
    <name type="scientific">Dentiscutata erythropus</name>
    <dbReference type="NCBI Taxonomy" id="1348616"/>
    <lineage>
        <taxon>Eukaryota</taxon>
        <taxon>Fungi</taxon>
        <taxon>Fungi incertae sedis</taxon>
        <taxon>Mucoromycota</taxon>
        <taxon>Glomeromycotina</taxon>
        <taxon>Glomeromycetes</taxon>
        <taxon>Diversisporales</taxon>
        <taxon>Gigasporaceae</taxon>
        <taxon>Dentiscutata</taxon>
    </lineage>
</organism>
<reference evidence="1" key="1">
    <citation type="submission" date="2021-06" db="EMBL/GenBank/DDBJ databases">
        <authorList>
            <person name="Kallberg Y."/>
            <person name="Tangrot J."/>
            <person name="Rosling A."/>
        </authorList>
    </citation>
    <scope>NUCLEOTIDE SEQUENCE</scope>
    <source>
        <strain evidence="1">MA453B</strain>
    </source>
</reference>
<name>A0A9N9NWI0_9GLOM</name>
<evidence type="ECO:0000313" key="2">
    <source>
        <dbReference type="Proteomes" id="UP000789405"/>
    </source>
</evidence>
<feature type="non-terminal residue" evidence="1">
    <location>
        <position position="1"/>
    </location>
</feature>
<gene>
    <name evidence="1" type="ORF">DERYTH_LOCUS18635</name>
</gene>
<feature type="non-terminal residue" evidence="1">
    <location>
        <position position="56"/>
    </location>
</feature>
<comment type="caution">
    <text evidence="1">The sequence shown here is derived from an EMBL/GenBank/DDBJ whole genome shotgun (WGS) entry which is preliminary data.</text>
</comment>
<dbReference type="EMBL" id="CAJVPY010019153">
    <property type="protein sequence ID" value="CAG8770419.1"/>
    <property type="molecule type" value="Genomic_DNA"/>
</dbReference>
<dbReference type="Proteomes" id="UP000789405">
    <property type="component" value="Unassembled WGS sequence"/>
</dbReference>
<proteinExistence type="predicted"/>